<organism evidence="2 3">
    <name type="scientific">Vibrio cholerae</name>
    <dbReference type="NCBI Taxonomy" id="666"/>
    <lineage>
        <taxon>Bacteria</taxon>
        <taxon>Pseudomonadati</taxon>
        <taxon>Pseudomonadota</taxon>
        <taxon>Gammaproteobacteria</taxon>
        <taxon>Vibrionales</taxon>
        <taxon>Vibrionaceae</taxon>
        <taxon>Vibrio</taxon>
    </lineage>
</organism>
<gene>
    <name evidence="2" type="ORF">FXE67_03720</name>
</gene>
<dbReference type="RefSeq" id="WP_072670324.1">
    <property type="nucleotide sequence ID" value="NZ_VSGJ01000002.1"/>
</dbReference>
<sequence>MKLITLTTALVAVGMLAGCTTKSIDSITMHHYFLNARDLFVIDGKNGNESCIVSHDTGNSDQFKKDLGEIRETIYKYQCDSIVIHGRYLNPEVKFQWDNRGKRPVCSVTLKAKNEGKHGLWPDEPAAISRSYESMAELNLPNCDSIDIRWQEAK</sequence>
<reference evidence="2 3" key="1">
    <citation type="submission" date="2019-06" db="EMBL/GenBank/DDBJ databases">
        <title>Vibrio cholerae phylogeny based on whole-genome sequencing reveals genetic diversity and population strucutre.</title>
        <authorList>
            <person name="Zhiqiu Y."/>
            <person name="Bin L."/>
            <person name="Lingyan J."/>
        </authorList>
    </citation>
    <scope>NUCLEOTIDE SEQUENCE [LARGE SCALE GENOMIC DNA]</scope>
    <source>
        <strain evidence="2 3">N2768</strain>
    </source>
</reference>
<evidence type="ECO:0000256" key="1">
    <source>
        <dbReference type="SAM" id="SignalP"/>
    </source>
</evidence>
<keyword evidence="1" id="KW-0732">Signal</keyword>
<name>A0A8B5ZN71_VIBCL</name>
<dbReference type="PROSITE" id="PS51257">
    <property type="entry name" value="PROKAR_LIPOPROTEIN"/>
    <property type="match status" value="1"/>
</dbReference>
<evidence type="ECO:0000313" key="3">
    <source>
        <dbReference type="Proteomes" id="UP000323583"/>
    </source>
</evidence>
<feature type="signal peptide" evidence="1">
    <location>
        <begin position="1"/>
        <end position="17"/>
    </location>
</feature>
<evidence type="ECO:0008006" key="4">
    <source>
        <dbReference type="Google" id="ProtNLM"/>
    </source>
</evidence>
<accession>A0A8B5ZN71</accession>
<dbReference type="Proteomes" id="UP000323583">
    <property type="component" value="Unassembled WGS sequence"/>
</dbReference>
<evidence type="ECO:0000313" key="2">
    <source>
        <dbReference type="EMBL" id="TXY93626.1"/>
    </source>
</evidence>
<feature type="chain" id="PRO_5032837437" description="Lipoprotein" evidence="1">
    <location>
        <begin position="18"/>
        <end position="154"/>
    </location>
</feature>
<proteinExistence type="predicted"/>
<dbReference type="EMBL" id="VSGZ01000016">
    <property type="protein sequence ID" value="TXY93626.1"/>
    <property type="molecule type" value="Genomic_DNA"/>
</dbReference>
<dbReference type="AlphaFoldDB" id="A0A8B5ZN71"/>
<comment type="caution">
    <text evidence="2">The sequence shown here is derived from an EMBL/GenBank/DDBJ whole genome shotgun (WGS) entry which is preliminary data.</text>
</comment>
<protein>
    <recommendedName>
        <fullName evidence="4">Lipoprotein</fullName>
    </recommendedName>
</protein>